<dbReference type="GO" id="GO:0016763">
    <property type="term" value="F:pentosyltransferase activity"/>
    <property type="evidence" value="ECO:0007669"/>
    <property type="project" value="TreeGrafter"/>
</dbReference>
<evidence type="ECO:0000256" key="5">
    <source>
        <dbReference type="ARBA" id="ARBA00022692"/>
    </source>
</evidence>
<dbReference type="RefSeq" id="WP_254011738.1">
    <property type="nucleotide sequence ID" value="NZ_JAMZMM010000083.1"/>
</dbReference>
<keyword evidence="11" id="KW-1185">Reference proteome</keyword>
<feature type="transmembrane region" description="Helical" evidence="9">
    <location>
        <begin position="258"/>
        <end position="277"/>
    </location>
</feature>
<keyword evidence="2" id="KW-1003">Cell membrane</keyword>
<name>A0AAE3GSB2_9CYAN</name>
<evidence type="ECO:0000256" key="2">
    <source>
        <dbReference type="ARBA" id="ARBA00022475"/>
    </source>
</evidence>
<dbReference type="PANTHER" id="PTHR33908">
    <property type="entry name" value="MANNOSYLTRANSFERASE YKCB-RELATED"/>
    <property type="match status" value="1"/>
</dbReference>
<keyword evidence="6 9" id="KW-1133">Transmembrane helix</keyword>
<evidence type="ECO:0000256" key="8">
    <source>
        <dbReference type="SAM" id="MobiDB-lite"/>
    </source>
</evidence>
<evidence type="ECO:0000256" key="3">
    <source>
        <dbReference type="ARBA" id="ARBA00022676"/>
    </source>
</evidence>
<accession>A0AAE3GSB2</accession>
<gene>
    <name evidence="10" type="ORF">NJ959_10815</name>
</gene>
<feature type="non-terminal residue" evidence="10">
    <location>
        <position position="1"/>
    </location>
</feature>
<proteinExistence type="predicted"/>
<feature type="transmembrane region" description="Helical" evidence="9">
    <location>
        <begin position="65"/>
        <end position="83"/>
    </location>
</feature>
<dbReference type="GO" id="GO:0005886">
    <property type="term" value="C:plasma membrane"/>
    <property type="evidence" value="ECO:0007669"/>
    <property type="project" value="UniProtKB-SubCell"/>
</dbReference>
<dbReference type="Proteomes" id="UP001204953">
    <property type="component" value="Unassembled WGS sequence"/>
</dbReference>
<evidence type="ECO:0000256" key="4">
    <source>
        <dbReference type="ARBA" id="ARBA00022679"/>
    </source>
</evidence>
<evidence type="ECO:0000256" key="9">
    <source>
        <dbReference type="SAM" id="Phobius"/>
    </source>
</evidence>
<dbReference type="PANTHER" id="PTHR33908:SF3">
    <property type="entry name" value="UNDECAPRENYL PHOSPHATE-ALPHA-4-AMINO-4-DEOXY-L-ARABINOSE ARABINOSYL TRANSFERASE"/>
    <property type="match status" value="1"/>
</dbReference>
<feature type="transmembrane region" description="Helical" evidence="9">
    <location>
        <begin position="395"/>
        <end position="419"/>
    </location>
</feature>
<feature type="transmembrane region" description="Helical" evidence="9">
    <location>
        <begin position="120"/>
        <end position="153"/>
    </location>
</feature>
<feature type="transmembrane region" description="Helical" evidence="9">
    <location>
        <begin position="283"/>
        <end position="300"/>
    </location>
</feature>
<sequence length="526" mass="57889">GQGGQGGEGGEGGEGSDFSSPPFPTPDSKKPNLERQRWISAWIGGALIAINPITLVWARIGVSDMLLSGCMGTALLAFFLGYARRGMSQDAGEKVFSATLQKTYSPLPTPYSLFSFPKGWYLIFYILIALAVLTKGPVGIVIPGLIIGAFLIYVGKLRQVLLEMGVIWGLCIVLALAVPWYVLVILANGEDYINKFFGYHNFERFTSVVNHHSAPWYFYFIVVLVGFAPWSSYLPVAIARLRFWRRNRWQSSPRSTQLGLFALFWFAGIFGFFTIAVTKLPSYLVPLMPAAAILVSLWWSDLFTYGAEVTGGENKKGAKKALSALILSGGFNIVLLLVIGAAIFLSPNFIGYDPAAPKLAQLVGNSGLSLVGGVIWGIAAIAASLTLWQRGGWRWLWTVNFVGFVAFILFVITPASFLMDKARQLPLRQLSAIAVQVELPGEEFVMMGFEKPSVAFYSQRLVHYFDEDDEAIAHIENIAKTHSNPPSALVLIDTKRFNEVKENLLKPDEYKTLASAGAYQLVRISK</sequence>
<feature type="transmembrane region" description="Helical" evidence="9">
    <location>
        <begin position="165"/>
        <end position="187"/>
    </location>
</feature>
<dbReference type="EMBL" id="JAMZMM010000083">
    <property type="protein sequence ID" value="MCP2728948.1"/>
    <property type="molecule type" value="Genomic_DNA"/>
</dbReference>
<feature type="region of interest" description="Disordered" evidence="8">
    <location>
        <begin position="1"/>
        <end position="31"/>
    </location>
</feature>
<keyword evidence="3" id="KW-0328">Glycosyltransferase</keyword>
<reference evidence="10" key="1">
    <citation type="submission" date="2022-06" db="EMBL/GenBank/DDBJ databases">
        <title>New cyanobacteria of genus Symplocastrum in benthos of Lake Baikal.</title>
        <authorList>
            <person name="Sorokovikova E."/>
            <person name="Tikhonova I."/>
            <person name="Krasnopeev A."/>
            <person name="Evseev P."/>
            <person name="Gladkikh A."/>
            <person name="Belykh O."/>
        </authorList>
    </citation>
    <scope>NUCLEOTIDE SEQUENCE</scope>
    <source>
        <strain evidence="10">BBK-W-15</strain>
    </source>
</reference>
<feature type="transmembrane region" description="Helical" evidence="9">
    <location>
        <begin position="216"/>
        <end position="238"/>
    </location>
</feature>
<keyword evidence="5 9" id="KW-0812">Transmembrane</keyword>
<dbReference type="InterPro" id="IPR050297">
    <property type="entry name" value="LipidA_mod_glycosyltrf_83"/>
</dbReference>
<feature type="transmembrane region" description="Helical" evidence="9">
    <location>
        <begin position="38"/>
        <end position="58"/>
    </location>
</feature>
<protein>
    <submittedName>
        <fullName evidence="10">Glycosyltransferase</fullName>
    </submittedName>
</protein>
<feature type="transmembrane region" description="Helical" evidence="9">
    <location>
        <begin position="321"/>
        <end position="346"/>
    </location>
</feature>
<feature type="compositionally biased region" description="Gly residues" evidence="8">
    <location>
        <begin position="1"/>
        <end position="15"/>
    </location>
</feature>
<feature type="transmembrane region" description="Helical" evidence="9">
    <location>
        <begin position="366"/>
        <end position="388"/>
    </location>
</feature>
<keyword evidence="7 9" id="KW-0472">Membrane</keyword>
<dbReference type="GO" id="GO:0009103">
    <property type="term" value="P:lipopolysaccharide biosynthetic process"/>
    <property type="evidence" value="ECO:0007669"/>
    <property type="project" value="UniProtKB-ARBA"/>
</dbReference>
<evidence type="ECO:0000256" key="6">
    <source>
        <dbReference type="ARBA" id="ARBA00022989"/>
    </source>
</evidence>
<evidence type="ECO:0000313" key="10">
    <source>
        <dbReference type="EMBL" id="MCP2728948.1"/>
    </source>
</evidence>
<dbReference type="AlphaFoldDB" id="A0AAE3GSB2"/>
<comment type="subcellular location">
    <subcellularLocation>
        <location evidence="1">Cell membrane</location>
        <topology evidence="1">Multi-pass membrane protein</topology>
    </subcellularLocation>
</comment>
<comment type="caution">
    <text evidence="10">The sequence shown here is derived from an EMBL/GenBank/DDBJ whole genome shotgun (WGS) entry which is preliminary data.</text>
</comment>
<evidence type="ECO:0000256" key="7">
    <source>
        <dbReference type="ARBA" id="ARBA00023136"/>
    </source>
</evidence>
<keyword evidence="4" id="KW-0808">Transferase</keyword>
<evidence type="ECO:0000256" key="1">
    <source>
        <dbReference type="ARBA" id="ARBA00004651"/>
    </source>
</evidence>
<organism evidence="10 11">
    <name type="scientific">Limnofasciculus baicalensis BBK-W-15</name>
    <dbReference type="NCBI Taxonomy" id="2699891"/>
    <lineage>
        <taxon>Bacteria</taxon>
        <taxon>Bacillati</taxon>
        <taxon>Cyanobacteriota</taxon>
        <taxon>Cyanophyceae</taxon>
        <taxon>Coleofasciculales</taxon>
        <taxon>Coleofasciculaceae</taxon>
        <taxon>Limnofasciculus</taxon>
        <taxon>Limnofasciculus baicalensis</taxon>
    </lineage>
</organism>
<dbReference type="GO" id="GO:0010041">
    <property type="term" value="P:response to iron(III) ion"/>
    <property type="evidence" value="ECO:0007669"/>
    <property type="project" value="TreeGrafter"/>
</dbReference>
<evidence type="ECO:0000313" key="11">
    <source>
        <dbReference type="Proteomes" id="UP001204953"/>
    </source>
</evidence>